<dbReference type="InterPro" id="IPR036525">
    <property type="entry name" value="Tubulin/FtsZ_GTPase_sf"/>
</dbReference>
<dbReference type="AlphaFoldDB" id="A0A9Q1BCC6"/>
<dbReference type="Pfam" id="PF00091">
    <property type="entry name" value="Tubulin"/>
    <property type="match status" value="1"/>
</dbReference>
<dbReference type="Gene3D" id="3.40.50.1440">
    <property type="entry name" value="Tubulin/FtsZ, GTPase domain"/>
    <property type="match status" value="1"/>
</dbReference>
<proteinExistence type="predicted"/>
<comment type="caution">
    <text evidence="2">The sequence shown here is derived from an EMBL/GenBank/DDBJ whole genome shotgun (WGS) entry which is preliminary data.</text>
</comment>
<keyword evidence="3" id="KW-1185">Reference proteome</keyword>
<dbReference type="Proteomes" id="UP001152320">
    <property type="component" value="Chromosome 23"/>
</dbReference>
<sequence>MSVVPVFVGQCGNQIGNTLYEVLERVKEPLKTWVDHTGKRRAVLIDSEPKVLKYLSTKRSKSQSLESNFVKSRQGCGSNWALGINTKKFV</sequence>
<dbReference type="EMBL" id="JAIZAY010000023">
    <property type="protein sequence ID" value="KAJ8020014.1"/>
    <property type="molecule type" value="Genomic_DNA"/>
</dbReference>
<dbReference type="OrthoDB" id="10250004at2759"/>
<evidence type="ECO:0000313" key="2">
    <source>
        <dbReference type="EMBL" id="KAJ8020014.1"/>
    </source>
</evidence>
<protein>
    <submittedName>
        <fullName evidence="2">Tubulin delta chain</fullName>
    </submittedName>
</protein>
<dbReference type="GO" id="GO:0005525">
    <property type="term" value="F:GTP binding"/>
    <property type="evidence" value="ECO:0007669"/>
    <property type="project" value="InterPro"/>
</dbReference>
<feature type="domain" description="Tubulin/FtsZ GTPase" evidence="1">
    <location>
        <begin position="3"/>
        <end position="85"/>
    </location>
</feature>
<gene>
    <name evidence="2" type="ORF">HOLleu_41844</name>
</gene>
<name>A0A9Q1BCC6_HOLLE</name>
<dbReference type="SUPFAM" id="SSF52490">
    <property type="entry name" value="Tubulin nucleotide-binding domain-like"/>
    <property type="match status" value="1"/>
</dbReference>
<organism evidence="2 3">
    <name type="scientific">Holothuria leucospilota</name>
    <name type="common">Black long sea cucumber</name>
    <name type="synonym">Mertensiothuria leucospilota</name>
    <dbReference type="NCBI Taxonomy" id="206669"/>
    <lineage>
        <taxon>Eukaryota</taxon>
        <taxon>Metazoa</taxon>
        <taxon>Echinodermata</taxon>
        <taxon>Eleutherozoa</taxon>
        <taxon>Echinozoa</taxon>
        <taxon>Holothuroidea</taxon>
        <taxon>Aspidochirotacea</taxon>
        <taxon>Aspidochirotida</taxon>
        <taxon>Holothuriidae</taxon>
        <taxon>Holothuria</taxon>
    </lineage>
</organism>
<dbReference type="InterPro" id="IPR003008">
    <property type="entry name" value="Tubulin_FtsZ_GTPase"/>
</dbReference>
<evidence type="ECO:0000259" key="1">
    <source>
        <dbReference type="Pfam" id="PF00091"/>
    </source>
</evidence>
<reference evidence="2" key="1">
    <citation type="submission" date="2021-10" db="EMBL/GenBank/DDBJ databases">
        <title>Tropical sea cucumber genome reveals ecological adaptation and Cuvierian tubules defense mechanism.</title>
        <authorList>
            <person name="Chen T."/>
        </authorList>
    </citation>
    <scope>NUCLEOTIDE SEQUENCE</scope>
    <source>
        <strain evidence="2">Nanhai2018</strain>
        <tissue evidence="2">Muscle</tissue>
    </source>
</reference>
<accession>A0A9Q1BCC6</accession>
<evidence type="ECO:0000313" key="3">
    <source>
        <dbReference type="Proteomes" id="UP001152320"/>
    </source>
</evidence>